<reference evidence="3" key="1">
    <citation type="journal article" date="2019" name="Int. J. Syst. Evol. Microbiol.">
        <title>The Global Catalogue of Microorganisms (GCM) 10K type strain sequencing project: providing services to taxonomists for standard genome sequencing and annotation.</title>
        <authorList>
            <consortium name="The Broad Institute Genomics Platform"/>
            <consortium name="The Broad Institute Genome Sequencing Center for Infectious Disease"/>
            <person name="Wu L."/>
            <person name="Ma J."/>
        </authorList>
    </citation>
    <scope>NUCLEOTIDE SEQUENCE [LARGE SCALE GENOMIC DNA]</scope>
    <source>
        <strain evidence="3">JCM 11650</strain>
    </source>
</reference>
<organism evidence="2 3">
    <name type="scientific">Brachybacterium rhamnosum</name>
    <dbReference type="NCBI Taxonomy" id="173361"/>
    <lineage>
        <taxon>Bacteria</taxon>
        <taxon>Bacillati</taxon>
        <taxon>Actinomycetota</taxon>
        <taxon>Actinomycetes</taxon>
        <taxon>Micrococcales</taxon>
        <taxon>Dermabacteraceae</taxon>
        <taxon>Brachybacterium</taxon>
    </lineage>
</organism>
<keyword evidence="1" id="KW-0472">Membrane</keyword>
<feature type="transmembrane region" description="Helical" evidence="1">
    <location>
        <begin position="110"/>
        <end position="133"/>
    </location>
</feature>
<evidence type="ECO:0000256" key="1">
    <source>
        <dbReference type="SAM" id="Phobius"/>
    </source>
</evidence>
<feature type="transmembrane region" description="Helical" evidence="1">
    <location>
        <begin position="139"/>
        <end position="160"/>
    </location>
</feature>
<evidence type="ECO:0000313" key="3">
    <source>
        <dbReference type="Proteomes" id="UP001597280"/>
    </source>
</evidence>
<keyword evidence="1" id="KW-1133">Transmembrane helix</keyword>
<protein>
    <submittedName>
        <fullName evidence="2">Uncharacterized protein</fullName>
    </submittedName>
</protein>
<evidence type="ECO:0000313" key="2">
    <source>
        <dbReference type="EMBL" id="MFD1836382.1"/>
    </source>
</evidence>
<sequence>MDEFRDALRKLRVVPRALMKATRGALEDHPHLVNCALFLLVLGAVWVFNGEDGRTFELLRGDGLDLSLGMLTVAGIMAGFVGVVVVFGLQASAPVFVRFRVAAGQSLGRNWLVLIATGFLSTAAAMAAAVAYAVGALPLGFGALLLSVLLSVHAALRMLWLVRVLIEAVRLDDTEKLNPSKVEPAAKRYTPAP</sequence>
<dbReference type="Proteomes" id="UP001597280">
    <property type="component" value="Unassembled WGS sequence"/>
</dbReference>
<comment type="caution">
    <text evidence="2">The sequence shown here is derived from an EMBL/GenBank/DDBJ whole genome shotgun (WGS) entry which is preliminary data.</text>
</comment>
<feature type="transmembrane region" description="Helical" evidence="1">
    <location>
        <begin position="31"/>
        <end position="48"/>
    </location>
</feature>
<keyword evidence="1" id="KW-0812">Transmembrane</keyword>
<proteinExistence type="predicted"/>
<dbReference type="EMBL" id="JBHUFL010000003">
    <property type="protein sequence ID" value="MFD1836382.1"/>
    <property type="molecule type" value="Genomic_DNA"/>
</dbReference>
<gene>
    <name evidence="2" type="ORF">ACFSDA_15060</name>
</gene>
<keyword evidence="3" id="KW-1185">Reference proteome</keyword>
<accession>A0ABW4PZW9</accession>
<dbReference type="RefSeq" id="WP_343905831.1">
    <property type="nucleotide sequence ID" value="NZ_BAAAIS010000003.1"/>
</dbReference>
<name>A0ABW4PZW9_9MICO</name>
<feature type="transmembrane region" description="Helical" evidence="1">
    <location>
        <begin position="68"/>
        <end position="89"/>
    </location>
</feature>